<dbReference type="Proteomes" id="UP001501509">
    <property type="component" value="Unassembled WGS sequence"/>
</dbReference>
<dbReference type="SUPFAM" id="SSF56349">
    <property type="entry name" value="DNA breaking-rejoining enzymes"/>
    <property type="match status" value="1"/>
</dbReference>
<evidence type="ECO:0000256" key="1">
    <source>
        <dbReference type="ARBA" id="ARBA00000213"/>
    </source>
</evidence>
<accession>A0ABP6CER3</accession>
<evidence type="ECO:0000259" key="7">
    <source>
        <dbReference type="Pfam" id="PF01028"/>
    </source>
</evidence>
<dbReference type="EMBL" id="BAAATD010000006">
    <property type="protein sequence ID" value="GAA2608440.1"/>
    <property type="molecule type" value="Genomic_DNA"/>
</dbReference>
<evidence type="ECO:0000259" key="8">
    <source>
        <dbReference type="Pfam" id="PF21338"/>
    </source>
</evidence>
<comment type="caution">
    <text evidence="9">The sequence shown here is derived from an EMBL/GenBank/DDBJ whole genome shotgun (WGS) entry which is preliminary data.</text>
</comment>
<dbReference type="Gene3D" id="3.90.15.10">
    <property type="entry name" value="Topoisomerase I, Chain A, domain 3"/>
    <property type="match status" value="1"/>
</dbReference>
<keyword evidence="5" id="KW-0238">DNA-binding</keyword>
<dbReference type="InterPro" id="IPR013500">
    <property type="entry name" value="TopoI_cat_euk"/>
</dbReference>
<keyword evidence="10" id="KW-1185">Reference proteome</keyword>
<dbReference type="PRINTS" id="PR00416">
    <property type="entry name" value="EUTPISMRASEI"/>
</dbReference>
<evidence type="ECO:0000313" key="10">
    <source>
        <dbReference type="Proteomes" id="UP001501509"/>
    </source>
</evidence>
<evidence type="ECO:0000313" key="9">
    <source>
        <dbReference type="EMBL" id="GAA2608440.1"/>
    </source>
</evidence>
<dbReference type="InterPro" id="IPR011010">
    <property type="entry name" value="DNA_brk_join_enz"/>
</dbReference>
<dbReference type="Pfam" id="PF21338">
    <property type="entry name" value="Top1B_N_bact"/>
    <property type="match status" value="1"/>
</dbReference>
<protein>
    <recommendedName>
        <fullName evidence="3">DNA topoisomerase</fullName>
        <ecNumber evidence="3">5.6.2.1</ecNumber>
    </recommendedName>
</protein>
<dbReference type="InterPro" id="IPR049331">
    <property type="entry name" value="Top1B_N_bact"/>
</dbReference>
<gene>
    <name evidence="9" type="ORF">GCM10010411_48330</name>
</gene>
<evidence type="ECO:0000256" key="3">
    <source>
        <dbReference type="ARBA" id="ARBA00012891"/>
    </source>
</evidence>
<dbReference type="InterPro" id="IPR001631">
    <property type="entry name" value="TopoI"/>
</dbReference>
<keyword evidence="6" id="KW-0413">Isomerase</keyword>
<dbReference type="Pfam" id="PF01028">
    <property type="entry name" value="Topoisom_I"/>
    <property type="match status" value="1"/>
</dbReference>
<dbReference type="PROSITE" id="PS52038">
    <property type="entry name" value="TOPO_IB_2"/>
    <property type="match status" value="1"/>
</dbReference>
<sequence length="334" mass="37162">MTVLDHRLSRSRLDLPGYRRLRCGDGFSYLDPDGRPVDDPAELARITGLGLPPAWHDVWICPDPWGHIQAVGTDAAGRRQYRYHELWRTERDRTKFDRALQLGERLPGVRSVLDAHLAGRGLARQRVLAAAVTLLDVAFFRVGGERYAEHGSYGLATLRHEHVRCTRGAVQFHYRAKSGRDRRMAVTDPRVCRVIRGLMHGPDGELLGYRMGERWHPVHSAEINAYLKDIAGGPFSAKDFRTWNATVLAAVGLAVSAPGERRAVTRVVREVSEYLGNTPAVCRASYIDPRVVESYERGVTVRDALPYLGVASGPGQPATWGPFEAAVVDLLREG</sequence>
<proteinExistence type="inferred from homology"/>
<evidence type="ECO:0000256" key="2">
    <source>
        <dbReference type="ARBA" id="ARBA00006645"/>
    </source>
</evidence>
<evidence type="ECO:0000256" key="6">
    <source>
        <dbReference type="ARBA" id="ARBA00023235"/>
    </source>
</evidence>
<dbReference type="Gene3D" id="1.10.132.120">
    <property type="match status" value="1"/>
</dbReference>
<evidence type="ECO:0000256" key="4">
    <source>
        <dbReference type="ARBA" id="ARBA00023029"/>
    </source>
</evidence>
<dbReference type="SUPFAM" id="SSF55869">
    <property type="entry name" value="DNA topoisomerase I domain"/>
    <property type="match status" value="1"/>
</dbReference>
<dbReference type="EC" id="5.6.2.1" evidence="3"/>
<dbReference type="Gene3D" id="3.30.66.10">
    <property type="entry name" value="DNA topoisomerase I domain"/>
    <property type="match status" value="1"/>
</dbReference>
<name>A0ABP6CER3_9ACTN</name>
<dbReference type="InterPro" id="IPR035447">
    <property type="entry name" value="DNA_topo_I_N_sf"/>
</dbReference>
<reference evidence="10" key="1">
    <citation type="journal article" date="2019" name="Int. J. Syst. Evol. Microbiol.">
        <title>The Global Catalogue of Microorganisms (GCM) 10K type strain sequencing project: providing services to taxonomists for standard genome sequencing and annotation.</title>
        <authorList>
            <consortium name="The Broad Institute Genomics Platform"/>
            <consortium name="The Broad Institute Genome Sequencing Center for Infectious Disease"/>
            <person name="Wu L."/>
            <person name="Ma J."/>
        </authorList>
    </citation>
    <scope>NUCLEOTIDE SEQUENCE [LARGE SCALE GENOMIC DNA]</scope>
    <source>
        <strain evidence="10">JCM 6833</strain>
    </source>
</reference>
<organism evidence="9 10">
    <name type="scientific">Actinomadura fulvescens</name>
    <dbReference type="NCBI Taxonomy" id="46160"/>
    <lineage>
        <taxon>Bacteria</taxon>
        <taxon>Bacillati</taxon>
        <taxon>Actinomycetota</taxon>
        <taxon>Actinomycetes</taxon>
        <taxon>Streptosporangiales</taxon>
        <taxon>Thermomonosporaceae</taxon>
        <taxon>Actinomadura</taxon>
    </lineage>
</organism>
<feature type="domain" description="DNA topoisomerase IB N-terminal" evidence="8">
    <location>
        <begin position="26"/>
        <end position="74"/>
    </location>
</feature>
<dbReference type="InterPro" id="IPR014711">
    <property type="entry name" value="TopoI_cat_a-hlx-sub_euk"/>
</dbReference>
<comment type="similarity">
    <text evidence="2">Belongs to the type IB topoisomerase family.</text>
</comment>
<comment type="catalytic activity">
    <reaction evidence="1">
        <text>ATP-independent breakage of single-stranded DNA, followed by passage and rejoining.</text>
        <dbReference type="EC" id="5.6.2.1"/>
    </reaction>
</comment>
<dbReference type="RefSeq" id="WP_344544298.1">
    <property type="nucleotide sequence ID" value="NZ_BAAATD010000006.1"/>
</dbReference>
<feature type="domain" description="DNA topoisomerase I catalytic core eukaryotic-type" evidence="7">
    <location>
        <begin position="87"/>
        <end position="282"/>
    </location>
</feature>
<evidence type="ECO:0000256" key="5">
    <source>
        <dbReference type="ARBA" id="ARBA00023125"/>
    </source>
</evidence>
<keyword evidence="4" id="KW-0799">Topoisomerase</keyword>